<dbReference type="InterPro" id="IPR008972">
    <property type="entry name" value="Cupredoxin"/>
</dbReference>
<evidence type="ECO:0000313" key="2">
    <source>
        <dbReference type="EMBL" id="MBE1592497.1"/>
    </source>
</evidence>
<dbReference type="EMBL" id="JADBEK010000001">
    <property type="protein sequence ID" value="MBE1592497.1"/>
    <property type="molecule type" value="Genomic_DNA"/>
</dbReference>
<dbReference type="SUPFAM" id="SSF49503">
    <property type="entry name" value="Cupredoxins"/>
    <property type="match status" value="1"/>
</dbReference>
<dbReference type="Gene3D" id="2.60.40.420">
    <property type="entry name" value="Cupredoxins - blue copper proteins"/>
    <property type="match status" value="1"/>
</dbReference>
<dbReference type="Proteomes" id="UP000633509">
    <property type="component" value="Unassembled WGS sequence"/>
</dbReference>
<keyword evidence="1" id="KW-0732">Signal</keyword>
<feature type="chain" id="PRO_5045442732" evidence="1">
    <location>
        <begin position="24"/>
        <end position="133"/>
    </location>
</feature>
<protein>
    <submittedName>
        <fullName evidence="2">Heme/copper-type cytochrome/quinol oxidase subunit 2</fullName>
    </submittedName>
</protein>
<gene>
    <name evidence="2" type="ORF">H4W80_010755</name>
</gene>
<sequence>MSRTVRMAGYVAGCVLASWLVTACGPLAETHHNPGNSHEVATAPPSGQADAVITVARGQVSPPPGWLEVAKGRQVSITVTSDVADELHVHGYDIEAELRPGVPATVRFTAGLTGVFEVETHRSKLVLTQLAVR</sequence>
<feature type="signal peptide" evidence="1">
    <location>
        <begin position="1"/>
        <end position="23"/>
    </location>
</feature>
<reference evidence="2 3" key="1">
    <citation type="submission" date="2020-10" db="EMBL/GenBank/DDBJ databases">
        <title>Sequencing the genomes of 1000 actinobacteria strains.</title>
        <authorList>
            <person name="Klenk H.-P."/>
        </authorList>
    </citation>
    <scope>NUCLEOTIDE SEQUENCE [LARGE SCALE GENOMIC DNA]</scope>
    <source>
        <strain evidence="2 3">DSM 43173</strain>
    </source>
</reference>
<proteinExistence type="predicted"/>
<dbReference type="RefSeq" id="WP_192792020.1">
    <property type="nucleotide sequence ID" value="NZ_JADBEK010000001.1"/>
</dbReference>
<evidence type="ECO:0000256" key="1">
    <source>
        <dbReference type="SAM" id="SignalP"/>
    </source>
</evidence>
<keyword evidence="3" id="KW-1185">Reference proteome</keyword>
<organism evidence="2 3">
    <name type="scientific">Nonomuraea angiospora</name>
    <dbReference type="NCBI Taxonomy" id="46172"/>
    <lineage>
        <taxon>Bacteria</taxon>
        <taxon>Bacillati</taxon>
        <taxon>Actinomycetota</taxon>
        <taxon>Actinomycetes</taxon>
        <taxon>Streptosporangiales</taxon>
        <taxon>Streptosporangiaceae</taxon>
        <taxon>Nonomuraea</taxon>
    </lineage>
</organism>
<accession>A0ABR9MJ61</accession>
<name>A0ABR9MJ61_9ACTN</name>
<comment type="caution">
    <text evidence="2">The sequence shown here is derived from an EMBL/GenBank/DDBJ whole genome shotgun (WGS) entry which is preliminary data.</text>
</comment>
<dbReference type="PROSITE" id="PS51257">
    <property type="entry name" value="PROKAR_LIPOPROTEIN"/>
    <property type="match status" value="1"/>
</dbReference>
<evidence type="ECO:0000313" key="3">
    <source>
        <dbReference type="Proteomes" id="UP000633509"/>
    </source>
</evidence>